<dbReference type="Pfam" id="PF20168">
    <property type="entry name" value="PDS5"/>
    <property type="match status" value="1"/>
</dbReference>
<evidence type="ECO:0008006" key="3">
    <source>
        <dbReference type="Google" id="ProtNLM"/>
    </source>
</evidence>
<dbReference type="InterPro" id="IPR016024">
    <property type="entry name" value="ARM-type_fold"/>
</dbReference>
<dbReference type="KEGG" id="cohn:KCTCHS21_18190"/>
<dbReference type="EMBL" id="AP019400">
    <property type="protein sequence ID" value="BBI32420.1"/>
    <property type="molecule type" value="Genomic_DNA"/>
</dbReference>
<evidence type="ECO:0000313" key="2">
    <source>
        <dbReference type="Proteomes" id="UP000289856"/>
    </source>
</evidence>
<sequence>MTIVSRLATSLHRKDEEPNVLLAQLIVEEGDKADVQELIDNLRHKDKGIQSDCIKVLYEIGMLKPTFLVEHVQTFVDLLTNKNNRLVWGAMTALDAIASADPQAVYEALPSIMNTANTGSVITRDHGVSILIKLYSVERYTDQIFPHLIKQLESCPTNQLPMYAENAMPVIHDRDRALFVETLLSRLIEIEKDSKRKRVEKVIKKLS</sequence>
<gene>
    <name evidence="1" type="ORF">KCTCHS21_18190</name>
</gene>
<dbReference type="Gene3D" id="1.25.10.10">
    <property type="entry name" value="Leucine-rich Repeat Variant"/>
    <property type="match status" value="1"/>
</dbReference>
<name>A0A3T1D2U3_9BACL</name>
<organism evidence="1 2">
    <name type="scientific">Cohnella abietis</name>
    <dbReference type="NCBI Taxonomy" id="2507935"/>
    <lineage>
        <taxon>Bacteria</taxon>
        <taxon>Bacillati</taxon>
        <taxon>Bacillota</taxon>
        <taxon>Bacilli</taxon>
        <taxon>Bacillales</taxon>
        <taxon>Paenibacillaceae</taxon>
        <taxon>Cohnella</taxon>
    </lineage>
</organism>
<reference evidence="1 2" key="1">
    <citation type="submission" date="2019-01" db="EMBL/GenBank/DDBJ databases">
        <title>Complete genome sequence of Cohnella hallensis HS21 isolated from Korean fir (Abies koreana) rhizospheric soil.</title>
        <authorList>
            <person name="Jiang L."/>
            <person name="Kang S.W."/>
            <person name="Kim S."/>
            <person name="Jung J."/>
            <person name="Kim C.Y."/>
            <person name="Kim D.H."/>
            <person name="Kim S.W."/>
            <person name="Lee J."/>
        </authorList>
    </citation>
    <scope>NUCLEOTIDE SEQUENCE [LARGE SCALE GENOMIC DNA]</scope>
    <source>
        <strain evidence="1 2">HS21</strain>
    </source>
</reference>
<proteinExistence type="predicted"/>
<dbReference type="AlphaFoldDB" id="A0A3T1D2U3"/>
<keyword evidence="2" id="KW-1185">Reference proteome</keyword>
<protein>
    <recommendedName>
        <fullName evidence="3">Clathrin/coatomer adaptor adaptin-like N-terminal domain-containing protein</fullName>
    </recommendedName>
</protein>
<dbReference type="SUPFAM" id="SSF48371">
    <property type="entry name" value="ARM repeat"/>
    <property type="match status" value="1"/>
</dbReference>
<dbReference type="RefSeq" id="WP_130606941.1">
    <property type="nucleotide sequence ID" value="NZ_AP019400.1"/>
</dbReference>
<dbReference type="Proteomes" id="UP000289856">
    <property type="component" value="Chromosome"/>
</dbReference>
<dbReference type="OrthoDB" id="2733362at2"/>
<accession>A0A3T1D2U3</accession>
<dbReference type="InterPro" id="IPR011989">
    <property type="entry name" value="ARM-like"/>
</dbReference>
<evidence type="ECO:0000313" key="1">
    <source>
        <dbReference type="EMBL" id="BBI32420.1"/>
    </source>
</evidence>